<name>A0A543C0Z5_9ACTN</name>
<proteinExistence type="predicted"/>
<gene>
    <name evidence="1" type="ORF">FB559_8072</name>
</gene>
<reference evidence="1 2" key="1">
    <citation type="submission" date="2019-06" db="EMBL/GenBank/DDBJ databases">
        <title>Sequencing the genomes of 1000 actinobacteria strains.</title>
        <authorList>
            <person name="Klenk H.-P."/>
        </authorList>
    </citation>
    <scope>NUCLEOTIDE SEQUENCE [LARGE SCALE GENOMIC DNA]</scope>
    <source>
        <strain evidence="1 2">DSM 102200</strain>
    </source>
</reference>
<keyword evidence="2" id="KW-1185">Reference proteome</keyword>
<accession>A0A543C0Z5</accession>
<dbReference type="Proteomes" id="UP000316096">
    <property type="component" value="Unassembled WGS sequence"/>
</dbReference>
<dbReference type="AlphaFoldDB" id="A0A543C0Z5"/>
<evidence type="ECO:0000313" key="1">
    <source>
        <dbReference type="EMBL" id="TQL90759.1"/>
    </source>
</evidence>
<protein>
    <submittedName>
        <fullName evidence="1">Uncharacterized protein</fullName>
    </submittedName>
</protein>
<organism evidence="1 2">
    <name type="scientific">Actinoallomurus bryophytorum</name>
    <dbReference type="NCBI Taxonomy" id="1490222"/>
    <lineage>
        <taxon>Bacteria</taxon>
        <taxon>Bacillati</taxon>
        <taxon>Actinomycetota</taxon>
        <taxon>Actinomycetes</taxon>
        <taxon>Streptosporangiales</taxon>
        <taxon>Thermomonosporaceae</taxon>
        <taxon>Actinoallomurus</taxon>
    </lineage>
</organism>
<comment type="caution">
    <text evidence="1">The sequence shown here is derived from an EMBL/GenBank/DDBJ whole genome shotgun (WGS) entry which is preliminary data.</text>
</comment>
<dbReference type="EMBL" id="VFOZ01000002">
    <property type="protein sequence ID" value="TQL90759.1"/>
    <property type="molecule type" value="Genomic_DNA"/>
</dbReference>
<sequence>MRRLTLARTRAALPAVGVTLVGGGPPQPDTTH</sequence>
<evidence type="ECO:0000313" key="2">
    <source>
        <dbReference type="Proteomes" id="UP000316096"/>
    </source>
</evidence>